<reference evidence="1 2" key="1">
    <citation type="journal article" date="2023" name="Commun. Biol.">
        <title>Reorganization of the ancestral sex-determining regions during the evolution of trioecy in Pleodorina starrii.</title>
        <authorList>
            <person name="Takahashi K."/>
            <person name="Suzuki S."/>
            <person name="Kawai-Toyooka H."/>
            <person name="Yamamoto K."/>
            <person name="Hamaji T."/>
            <person name="Ootsuki R."/>
            <person name="Yamaguchi H."/>
            <person name="Kawachi M."/>
            <person name="Higashiyama T."/>
            <person name="Nozaki H."/>
        </authorList>
    </citation>
    <scope>NUCLEOTIDE SEQUENCE [LARGE SCALE GENOMIC DNA]</scope>
    <source>
        <strain evidence="1 2">NIES-4479</strain>
    </source>
</reference>
<evidence type="ECO:0000313" key="1">
    <source>
        <dbReference type="EMBL" id="GLC52670.1"/>
    </source>
</evidence>
<dbReference type="Proteomes" id="UP001165080">
    <property type="component" value="Unassembled WGS sequence"/>
</dbReference>
<keyword evidence="2" id="KW-1185">Reference proteome</keyword>
<gene>
    <name evidence="1" type="primary">PLESTBF000331</name>
    <name evidence="1" type="ORF">PLESTB_000655600</name>
</gene>
<sequence>MQSPENFLTTKAQSERLQEAMFGRMECMLLETLGWRTLQPTKYGILQHLLHAAQTDPWVAQQCGVPDGASSASGSNVLGGDGGSGMAALKAISEFLAELTLPCRELQRFQHSTVSVACFAMALWILSSGATGDAADGADGTMDVGEEPAAAAAAGGGEGAAAAAAAVAAAAAAAGPVVAALAAAAGVDEQVLAPCLRQCFEILEYVYGSAMFWVVRRISHGDDGPPPEWLSEAVINRHGGVVQALLAGSPMAAA</sequence>
<dbReference type="EMBL" id="BRXU01000006">
    <property type="protein sequence ID" value="GLC52670.1"/>
    <property type="molecule type" value="Genomic_DNA"/>
</dbReference>
<protein>
    <submittedName>
        <fullName evidence="1">Uncharacterized protein</fullName>
    </submittedName>
</protein>
<accession>A0A9W6BIY6</accession>
<evidence type="ECO:0000313" key="2">
    <source>
        <dbReference type="Proteomes" id="UP001165080"/>
    </source>
</evidence>
<comment type="caution">
    <text evidence="1">The sequence shown here is derived from an EMBL/GenBank/DDBJ whole genome shotgun (WGS) entry which is preliminary data.</text>
</comment>
<organism evidence="1 2">
    <name type="scientific">Pleodorina starrii</name>
    <dbReference type="NCBI Taxonomy" id="330485"/>
    <lineage>
        <taxon>Eukaryota</taxon>
        <taxon>Viridiplantae</taxon>
        <taxon>Chlorophyta</taxon>
        <taxon>core chlorophytes</taxon>
        <taxon>Chlorophyceae</taxon>
        <taxon>CS clade</taxon>
        <taxon>Chlamydomonadales</taxon>
        <taxon>Volvocaceae</taxon>
        <taxon>Pleodorina</taxon>
    </lineage>
</organism>
<proteinExistence type="predicted"/>
<dbReference type="AlphaFoldDB" id="A0A9W6BIY6"/>
<dbReference type="Gene3D" id="1.10.472.10">
    <property type="entry name" value="Cyclin-like"/>
    <property type="match status" value="1"/>
</dbReference>
<name>A0A9W6BIY6_9CHLO</name>